<keyword evidence="4" id="KW-1185">Reference proteome</keyword>
<evidence type="ECO:0000313" key="4">
    <source>
        <dbReference type="Proteomes" id="UP000053263"/>
    </source>
</evidence>
<reference evidence="3 4" key="1">
    <citation type="submission" date="2014-06" db="EMBL/GenBank/DDBJ databases">
        <title>Evolutionary Origins and Diversification of the Mycorrhizal Mutualists.</title>
        <authorList>
            <consortium name="DOE Joint Genome Institute"/>
            <consortium name="Mycorrhizal Genomics Consortium"/>
            <person name="Kohler A."/>
            <person name="Kuo A."/>
            <person name="Nagy L.G."/>
            <person name="Floudas D."/>
            <person name="Copeland A."/>
            <person name="Barry K.W."/>
            <person name="Cichocki N."/>
            <person name="Veneault-Fourrey C."/>
            <person name="LaButti K."/>
            <person name="Lindquist E.A."/>
            <person name="Lipzen A."/>
            <person name="Lundell T."/>
            <person name="Morin E."/>
            <person name="Murat C."/>
            <person name="Riley R."/>
            <person name="Ohm R."/>
            <person name="Sun H."/>
            <person name="Tunlid A."/>
            <person name="Henrissat B."/>
            <person name="Grigoriev I.V."/>
            <person name="Hibbett D.S."/>
            <person name="Martin F."/>
        </authorList>
    </citation>
    <scope>NUCLEOTIDE SEQUENCE [LARGE SCALE GENOMIC DNA]</scope>
    <source>
        <strain evidence="3 4">FD-325 SS-3</strain>
    </source>
</reference>
<feature type="region of interest" description="Disordered" evidence="1">
    <location>
        <begin position="128"/>
        <end position="223"/>
    </location>
</feature>
<proteinExistence type="predicted"/>
<keyword evidence="2" id="KW-0732">Signal</keyword>
<feature type="region of interest" description="Disordered" evidence="1">
    <location>
        <begin position="23"/>
        <end position="116"/>
    </location>
</feature>
<feature type="signal peptide" evidence="2">
    <location>
        <begin position="1"/>
        <end position="25"/>
    </location>
</feature>
<feature type="compositionally biased region" description="Basic residues" evidence="1">
    <location>
        <begin position="192"/>
        <end position="202"/>
    </location>
</feature>
<evidence type="ECO:0000313" key="3">
    <source>
        <dbReference type="EMBL" id="KII82708.1"/>
    </source>
</evidence>
<gene>
    <name evidence="3" type="ORF">PLICRDRAFT_181134</name>
</gene>
<dbReference type="HOGENOM" id="CLU_906480_0_0_1"/>
<dbReference type="AlphaFoldDB" id="A0A0C9T3Q5"/>
<feature type="chain" id="PRO_5002220208" evidence="2">
    <location>
        <begin position="26"/>
        <end position="307"/>
    </location>
</feature>
<evidence type="ECO:0000256" key="2">
    <source>
        <dbReference type="SAM" id="SignalP"/>
    </source>
</evidence>
<name>A0A0C9T3Q5_PLICR</name>
<protein>
    <submittedName>
        <fullName evidence="3">Uncharacterized protein</fullName>
    </submittedName>
</protein>
<dbReference type="EMBL" id="KN832740">
    <property type="protein sequence ID" value="KII82708.1"/>
    <property type="molecule type" value="Genomic_DNA"/>
</dbReference>
<organism evidence="3 4">
    <name type="scientific">Plicaturopsis crispa FD-325 SS-3</name>
    <dbReference type="NCBI Taxonomy" id="944288"/>
    <lineage>
        <taxon>Eukaryota</taxon>
        <taxon>Fungi</taxon>
        <taxon>Dikarya</taxon>
        <taxon>Basidiomycota</taxon>
        <taxon>Agaricomycotina</taxon>
        <taxon>Agaricomycetes</taxon>
        <taxon>Agaricomycetidae</taxon>
        <taxon>Amylocorticiales</taxon>
        <taxon>Amylocorticiaceae</taxon>
        <taxon>Plicatura</taxon>
        <taxon>Plicaturopsis crispa</taxon>
    </lineage>
</organism>
<feature type="region of interest" description="Disordered" evidence="1">
    <location>
        <begin position="247"/>
        <end position="271"/>
    </location>
</feature>
<dbReference type="Proteomes" id="UP000053263">
    <property type="component" value="Unassembled WGS sequence"/>
</dbReference>
<evidence type="ECO:0000256" key="1">
    <source>
        <dbReference type="SAM" id="MobiDB-lite"/>
    </source>
</evidence>
<feature type="compositionally biased region" description="Low complexity" evidence="1">
    <location>
        <begin position="60"/>
        <end position="71"/>
    </location>
</feature>
<feature type="compositionally biased region" description="Basic and acidic residues" evidence="1">
    <location>
        <begin position="28"/>
        <end position="51"/>
    </location>
</feature>
<feature type="compositionally biased region" description="Low complexity" evidence="1">
    <location>
        <begin position="150"/>
        <end position="162"/>
    </location>
</feature>
<feature type="compositionally biased region" description="Low complexity" evidence="1">
    <location>
        <begin position="84"/>
        <end position="105"/>
    </location>
</feature>
<sequence length="307" mass="33600">MDKSSRIGCLLLSVSILATHAPCHSRTPTHDTAGDDDAAEKGVRGEEKEKAAACARYAGRSSQARPSQRQRTVVLPTRLRPRPTHASAPTSHSSAPTSHSSAPTSHPRPRPRPTLVCALVPPSRLHPRLTPRIETHIPISVHTLRRPDDSAPASSSSPQARSDTPHRPARVGKPSKSTALNARPFRECASRQRAHGRARRRPPSMPASIDAHRPRPFTRTSRIDAGAASTLNKRAHLHAGRRCLRRVSEESAHPRRRGTGASALTRTRRTRINADSSHPHVVLYADACLRYRRSSTARRYSSRAGGM</sequence>
<accession>A0A0C9T3Q5</accession>